<organism evidence="1 2">
    <name type="scientific">Roseobacter litoralis (strain ATCC 49566 / DSM 6996 / JCM 21268 / NBRC 15278 / OCh 149)</name>
    <dbReference type="NCBI Taxonomy" id="391595"/>
    <lineage>
        <taxon>Bacteria</taxon>
        <taxon>Pseudomonadati</taxon>
        <taxon>Pseudomonadota</taxon>
        <taxon>Alphaproteobacteria</taxon>
        <taxon>Rhodobacterales</taxon>
        <taxon>Roseobacteraceae</taxon>
        <taxon>Roseobacter</taxon>
    </lineage>
</organism>
<dbReference type="KEGG" id="rli:RLO149_c036890"/>
<accession>F7ZBM5</accession>
<dbReference type="EMBL" id="CP002623">
    <property type="protein sequence ID" value="AEI95607.1"/>
    <property type="molecule type" value="Genomic_DNA"/>
</dbReference>
<protein>
    <submittedName>
        <fullName evidence="1">Uncharacterized protein</fullName>
    </submittedName>
</protein>
<reference evidence="1 2" key="1">
    <citation type="journal article" date="2011" name="BMC Genomics">
        <title>Comparative genome analysis and genome-guided physiological analysis of Roseobacter litoralis.</title>
        <authorList>
            <person name="Kalhoefer D."/>
            <person name="Thole S."/>
            <person name="Voget S."/>
            <person name="Lehmann R."/>
            <person name="Liesegang H."/>
            <person name="Wollher A."/>
            <person name="Daniel R."/>
            <person name="Simon M."/>
            <person name="Brinkhoff T."/>
        </authorList>
    </citation>
    <scope>NUCLEOTIDE SEQUENCE [LARGE SCALE GENOMIC DNA]</scope>
    <source>
        <strain evidence="2">ATCC 49566 / DSM 6996 / JCM 21268 / NBRC 15278 / OCh 149</strain>
    </source>
</reference>
<proteinExistence type="predicted"/>
<dbReference type="HOGENOM" id="CLU_1947215_0_0_5"/>
<dbReference type="STRING" id="391595.RLO149_c036890"/>
<dbReference type="AlphaFoldDB" id="F7ZBM5"/>
<dbReference type="Proteomes" id="UP000001353">
    <property type="component" value="Chromosome"/>
</dbReference>
<gene>
    <name evidence="1" type="ordered locus">RLO149_c036890</name>
</gene>
<keyword evidence="2" id="KW-1185">Reference proteome</keyword>
<name>F7ZBM5_ROSLO</name>
<evidence type="ECO:0000313" key="1">
    <source>
        <dbReference type="EMBL" id="AEI95607.1"/>
    </source>
</evidence>
<evidence type="ECO:0000313" key="2">
    <source>
        <dbReference type="Proteomes" id="UP000001353"/>
    </source>
</evidence>
<sequence length="129" mass="14578">MCSDLAFSERNSATSPAFDILIGVGRRPFGKFGLCTHQTLHWCDIGEYETAFATLVRCCRKACNKQKFNHSSDFPVICFFSSSRTRLKPRLKSVNSTLRQHPHVKNLIKCPNFWHNKPATPNCFAAAAK</sequence>